<name>A0ABP8WGQ4_9MICO</name>
<keyword evidence="2" id="KW-1185">Reference proteome</keyword>
<comment type="caution">
    <text evidence="1">The sequence shown here is derived from an EMBL/GenBank/DDBJ whole genome shotgun (WGS) entry which is preliminary data.</text>
</comment>
<accession>A0ABP8WGQ4</accession>
<organism evidence="1 2">
    <name type="scientific">Promicromonospora umidemergens</name>
    <dbReference type="NCBI Taxonomy" id="629679"/>
    <lineage>
        <taxon>Bacteria</taxon>
        <taxon>Bacillati</taxon>
        <taxon>Actinomycetota</taxon>
        <taxon>Actinomycetes</taxon>
        <taxon>Micrococcales</taxon>
        <taxon>Promicromonosporaceae</taxon>
        <taxon>Promicromonospora</taxon>
    </lineage>
</organism>
<gene>
    <name evidence="1" type="ORF">GCM10023198_03690</name>
</gene>
<dbReference type="Proteomes" id="UP001500843">
    <property type="component" value="Unassembled WGS sequence"/>
</dbReference>
<proteinExistence type="predicted"/>
<sequence length="268" mass="28362">MGHDLTRGGVIYSSAVDTDQELPRSVLLALWLQGVGDTSDAVKSVVGDDEPHTVEGLPGFADGTDLDTLFTAWTTGPREVCALLPAPGDAAGVPAVANLEATDAGECVVITTPAGSWAAVPRVQAFGSHIEPGHMVTWRVLEVPQWTTLVHAAIGSVADAERELRTSLMTATDALDQLDVARWRDDAADAIERIRSASTSSWPVPHLDGRRARVLALAGRLRAIVALGTVDDGGAVNVFQVDQRSTALREVDRTARHAMSAATYGEVR</sequence>
<evidence type="ECO:0000313" key="1">
    <source>
        <dbReference type="EMBL" id="GAA4688527.1"/>
    </source>
</evidence>
<dbReference type="EMBL" id="BAABHM010000003">
    <property type="protein sequence ID" value="GAA4688527.1"/>
    <property type="molecule type" value="Genomic_DNA"/>
</dbReference>
<protein>
    <submittedName>
        <fullName evidence="1">Uncharacterized protein</fullName>
    </submittedName>
</protein>
<evidence type="ECO:0000313" key="2">
    <source>
        <dbReference type="Proteomes" id="UP001500843"/>
    </source>
</evidence>
<reference evidence="2" key="1">
    <citation type="journal article" date="2019" name="Int. J. Syst. Evol. Microbiol.">
        <title>The Global Catalogue of Microorganisms (GCM) 10K type strain sequencing project: providing services to taxonomists for standard genome sequencing and annotation.</title>
        <authorList>
            <consortium name="The Broad Institute Genomics Platform"/>
            <consortium name="The Broad Institute Genome Sequencing Center for Infectious Disease"/>
            <person name="Wu L."/>
            <person name="Ma J."/>
        </authorList>
    </citation>
    <scope>NUCLEOTIDE SEQUENCE [LARGE SCALE GENOMIC DNA]</scope>
    <source>
        <strain evidence="2">JCM 17975</strain>
    </source>
</reference>